<protein>
    <submittedName>
        <fullName evidence="1">Uncharacterized protein</fullName>
    </submittedName>
</protein>
<proteinExistence type="predicted"/>
<gene>
    <name evidence="1" type="ORF">AVEN_171780_1</name>
</gene>
<dbReference type="AlphaFoldDB" id="A0A4Y2R580"/>
<organism evidence="1 2">
    <name type="scientific">Araneus ventricosus</name>
    <name type="common">Orbweaver spider</name>
    <name type="synonym">Epeira ventricosa</name>
    <dbReference type="NCBI Taxonomy" id="182803"/>
    <lineage>
        <taxon>Eukaryota</taxon>
        <taxon>Metazoa</taxon>
        <taxon>Ecdysozoa</taxon>
        <taxon>Arthropoda</taxon>
        <taxon>Chelicerata</taxon>
        <taxon>Arachnida</taxon>
        <taxon>Araneae</taxon>
        <taxon>Araneomorphae</taxon>
        <taxon>Entelegynae</taxon>
        <taxon>Araneoidea</taxon>
        <taxon>Araneidae</taxon>
        <taxon>Araneus</taxon>
    </lineage>
</organism>
<dbReference type="EMBL" id="BGPR01015837">
    <property type="protein sequence ID" value="GBN70818.1"/>
    <property type="molecule type" value="Genomic_DNA"/>
</dbReference>
<evidence type="ECO:0000313" key="1">
    <source>
        <dbReference type="EMBL" id="GBN70818.1"/>
    </source>
</evidence>
<dbReference type="Proteomes" id="UP000499080">
    <property type="component" value="Unassembled WGS sequence"/>
</dbReference>
<accession>A0A4Y2R580</accession>
<reference evidence="1 2" key="1">
    <citation type="journal article" date="2019" name="Sci. Rep.">
        <title>Orb-weaving spider Araneus ventricosus genome elucidates the spidroin gene catalogue.</title>
        <authorList>
            <person name="Kono N."/>
            <person name="Nakamura H."/>
            <person name="Ohtoshi R."/>
            <person name="Moran D.A.P."/>
            <person name="Shinohara A."/>
            <person name="Yoshida Y."/>
            <person name="Fujiwara M."/>
            <person name="Mori M."/>
            <person name="Tomita M."/>
            <person name="Arakawa K."/>
        </authorList>
    </citation>
    <scope>NUCLEOTIDE SEQUENCE [LARGE SCALE GENOMIC DNA]</scope>
</reference>
<sequence>MQHLPQLTEADVANKLVLKDSTHVYVRNNLLCFADLWLLRAAFENENLLQVNFRRTISSILEVQAITVAISAHLRQETLSEQNVEYRKIAIDAGLLNIR</sequence>
<evidence type="ECO:0000313" key="2">
    <source>
        <dbReference type="Proteomes" id="UP000499080"/>
    </source>
</evidence>
<keyword evidence="2" id="KW-1185">Reference proteome</keyword>
<name>A0A4Y2R580_ARAVE</name>
<comment type="caution">
    <text evidence="1">The sequence shown here is derived from an EMBL/GenBank/DDBJ whole genome shotgun (WGS) entry which is preliminary data.</text>
</comment>